<keyword evidence="4" id="KW-1185">Reference proteome</keyword>
<sequence>MPSTNNNEPLSPSIVVEGTITTTPPSTTTTTNLLGRNVEHKVNIPTTTTTPLSNTQQQQNLSEPSTVINDVGNNQTTIAIQPSLEPNNQQEERDRDYDDDEEEEPDTKPRSRFRRFISHLFSKSSSFLMGYRFVNFPGLRAHNSIKDPYERLSIAYYSVYFVFHLFFSISSMYEILLLNIHSFTLFINYS</sequence>
<dbReference type="VEuPathDB" id="AmoebaDB:NAEGRDRAFT_75802"/>
<gene>
    <name evidence="3" type="ORF">NAEGRDRAFT_75802</name>
</gene>
<feature type="transmembrane region" description="Helical" evidence="2">
    <location>
        <begin position="154"/>
        <end position="176"/>
    </location>
</feature>
<keyword evidence="2" id="KW-1133">Transmembrane helix</keyword>
<keyword evidence="2" id="KW-0812">Transmembrane</keyword>
<feature type="compositionally biased region" description="Polar residues" evidence="1">
    <location>
        <begin position="63"/>
        <end position="89"/>
    </location>
</feature>
<dbReference type="RefSeq" id="XP_002669285.1">
    <property type="nucleotide sequence ID" value="XM_002669239.1"/>
</dbReference>
<feature type="compositionally biased region" description="Low complexity" evidence="1">
    <location>
        <begin position="19"/>
        <end position="31"/>
    </location>
</feature>
<dbReference type="AlphaFoldDB" id="D2W331"/>
<dbReference type="InParanoid" id="D2W331"/>
<evidence type="ECO:0000313" key="3">
    <source>
        <dbReference type="EMBL" id="EFC36541.1"/>
    </source>
</evidence>
<reference evidence="3 4" key="1">
    <citation type="journal article" date="2010" name="Cell">
        <title>The genome of Naegleria gruberi illuminates early eukaryotic versatility.</title>
        <authorList>
            <person name="Fritz-Laylin L.K."/>
            <person name="Prochnik S.E."/>
            <person name="Ginger M.L."/>
            <person name="Dacks J.B."/>
            <person name="Carpenter M.L."/>
            <person name="Field M.C."/>
            <person name="Kuo A."/>
            <person name="Paredez A."/>
            <person name="Chapman J."/>
            <person name="Pham J."/>
            <person name="Shu S."/>
            <person name="Neupane R."/>
            <person name="Cipriano M."/>
            <person name="Mancuso J."/>
            <person name="Tu H."/>
            <person name="Salamov A."/>
            <person name="Lindquist E."/>
            <person name="Shapiro H."/>
            <person name="Lucas S."/>
            <person name="Grigoriev I.V."/>
            <person name="Cande W.Z."/>
            <person name="Fulton C."/>
            <person name="Rokhsar D.S."/>
            <person name="Dawson S.C."/>
        </authorList>
    </citation>
    <scope>NUCLEOTIDE SEQUENCE [LARGE SCALE GENOMIC DNA]</scope>
    <source>
        <strain evidence="3 4">NEG-M</strain>
    </source>
</reference>
<protein>
    <submittedName>
        <fullName evidence="3">Predicted protein</fullName>
    </submittedName>
</protein>
<keyword evidence="2" id="KW-0472">Membrane</keyword>
<evidence type="ECO:0000313" key="4">
    <source>
        <dbReference type="Proteomes" id="UP000006671"/>
    </source>
</evidence>
<accession>D2W331</accession>
<name>D2W331_NAEGR</name>
<dbReference type="KEGG" id="ngr:NAEGRDRAFT_75802"/>
<evidence type="ECO:0000256" key="2">
    <source>
        <dbReference type="SAM" id="Phobius"/>
    </source>
</evidence>
<evidence type="ECO:0000256" key="1">
    <source>
        <dbReference type="SAM" id="MobiDB-lite"/>
    </source>
</evidence>
<organism evidence="4">
    <name type="scientific">Naegleria gruberi</name>
    <name type="common">Amoeba</name>
    <dbReference type="NCBI Taxonomy" id="5762"/>
    <lineage>
        <taxon>Eukaryota</taxon>
        <taxon>Discoba</taxon>
        <taxon>Heterolobosea</taxon>
        <taxon>Tetramitia</taxon>
        <taxon>Eutetramitia</taxon>
        <taxon>Vahlkampfiidae</taxon>
        <taxon>Naegleria</taxon>
    </lineage>
</organism>
<feature type="compositionally biased region" description="Low complexity" evidence="1">
    <location>
        <begin position="45"/>
        <end position="62"/>
    </location>
</feature>
<proteinExistence type="predicted"/>
<feature type="region of interest" description="Disordered" evidence="1">
    <location>
        <begin position="17"/>
        <end position="109"/>
    </location>
</feature>
<dbReference type="EMBL" id="GG738929">
    <property type="protein sequence ID" value="EFC36541.1"/>
    <property type="molecule type" value="Genomic_DNA"/>
</dbReference>
<dbReference type="GeneID" id="8856528"/>
<dbReference type="Proteomes" id="UP000006671">
    <property type="component" value="Unassembled WGS sequence"/>
</dbReference>